<comment type="similarity">
    <text evidence="2 9">Belongs to the membrane fusion protein (MFP) (TC 8.A.1) family.</text>
</comment>
<name>A0A285RN57_9RHOB</name>
<dbReference type="AlphaFoldDB" id="A0A285RN57"/>
<evidence type="ECO:0000256" key="3">
    <source>
        <dbReference type="ARBA" id="ARBA00022448"/>
    </source>
</evidence>
<dbReference type="InterPro" id="IPR010129">
    <property type="entry name" value="T1SS_HlyD"/>
</dbReference>
<keyword evidence="3 9" id="KW-0813">Transport</keyword>
<dbReference type="NCBIfam" id="TIGR01843">
    <property type="entry name" value="type_I_hlyD"/>
    <property type="match status" value="1"/>
</dbReference>
<evidence type="ECO:0000259" key="11">
    <source>
        <dbReference type="Pfam" id="PF26002"/>
    </source>
</evidence>
<sequence length="390" mass="43221">MTTVDPASVHTAARRMSLTIWLVAATILIFLGWAAIASVDQIVRGPGEIVSSSKPQIIQNLEGGILAELNVSEGEEVEPGQVLGRLHDTSYKAQVDDLEAQIAALEIRQLRLEAEMDGLDQFEPSEVQARLVPEIVTSESGLLIARLSDFSSRQAGAAAVLKQAKAERDLYEKMYEKDVAPLIDVTKARKAYSDAKAQLDEIVTKVELERAGEYSDTLEKLGTLRQQLKLSQDQLARTTLIAPMRGVVNKLSVTTIGGVVRPGEEIMQIIPLDDELFIDARIAPKDIANVTLGQAATIKLSAYDYTIYGSLEGKVHFVSADTFKDERQPDAEPWYKVTLRVDLAHLTERQRRLEIRPGMQATVELHTGEKTILHYLLKPLYKSREALREP</sequence>
<keyword evidence="6 9" id="KW-0812">Transmembrane</keyword>
<evidence type="ECO:0000256" key="5">
    <source>
        <dbReference type="ARBA" id="ARBA00022519"/>
    </source>
</evidence>
<dbReference type="Gene3D" id="1.10.287.470">
    <property type="entry name" value="Helix hairpin bin"/>
    <property type="match status" value="1"/>
</dbReference>
<dbReference type="InterPro" id="IPR050739">
    <property type="entry name" value="MFP"/>
</dbReference>
<protein>
    <recommendedName>
        <fullName evidence="9">Membrane fusion protein (MFP) family protein</fullName>
    </recommendedName>
</protein>
<dbReference type="RefSeq" id="WP_097068780.1">
    <property type="nucleotide sequence ID" value="NZ_OBMT01000001.1"/>
</dbReference>
<dbReference type="PROSITE" id="PS00543">
    <property type="entry name" value="HLYD_FAMILY"/>
    <property type="match status" value="1"/>
</dbReference>
<keyword evidence="13" id="KW-1185">Reference proteome</keyword>
<dbReference type="GO" id="GO:0009306">
    <property type="term" value="P:protein secretion"/>
    <property type="evidence" value="ECO:0007669"/>
    <property type="project" value="InterPro"/>
</dbReference>
<dbReference type="PANTHER" id="PTHR30386:SF26">
    <property type="entry name" value="TRANSPORT PROTEIN COMB"/>
    <property type="match status" value="1"/>
</dbReference>
<dbReference type="InterPro" id="IPR058982">
    <property type="entry name" value="Beta-barrel_AprE"/>
</dbReference>
<comment type="subcellular location">
    <subcellularLocation>
        <location evidence="1 9">Cell inner membrane</location>
        <topology evidence="1 9">Single-pass membrane protein</topology>
    </subcellularLocation>
</comment>
<dbReference type="Gene3D" id="2.40.50.100">
    <property type="match status" value="1"/>
</dbReference>
<accession>A0A285RN57</accession>
<dbReference type="OrthoDB" id="9810980at2"/>
<feature type="coiled-coil region" evidence="10">
    <location>
        <begin position="88"/>
        <end position="115"/>
    </location>
</feature>
<reference evidence="13" key="1">
    <citation type="submission" date="2017-08" db="EMBL/GenBank/DDBJ databases">
        <authorList>
            <person name="Varghese N."/>
            <person name="Submissions S."/>
        </authorList>
    </citation>
    <scope>NUCLEOTIDE SEQUENCE [LARGE SCALE GENOMIC DNA]</scope>
    <source>
        <strain evidence="13">JA276</strain>
    </source>
</reference>
<dbReference type="Gene3D" id="2.40.30.170">
    <property type="match status" value="1"/>
</dbReference>
<keyword evidence="7 9" id="KW-1133">Transmembrane helix</keyword>
<dbReference type="PANTHER" id="PTHR30386">
    <property type="entry name" value="MEMBRANE FUSION SUBUNIT OF EMRAB-TOLC MULTIDRUG EFFLUX PUMP"/>
    <property type="match status" value="1"/>
</dbReference>
<organism evidence="12 13">
    <name type="scientific">Rhodobacter maris</name>
    <dbReference type="NCBI Taxonomy" id="446682"/>
    <lineage>
        <taxon>Bacteria</taxon>
        <taxon>Pseudomonadati</taxon>
        <taxon>Pseudomonadota</taxon>
        <taxon>Alphaproteobacteria</taxon>
        <taxon>Rhodobacterales</taxon>
        <taxon>Rhodobacter group</taxon>
        <taxon>Rhodobacter</taxon>
    </lineage>
</organism>
<evidence type="ECO:0000313" key="13">
    <source>
        <dbReference type="Proteomes" id="UP000219111"/>
    </source>
</evidence>
<dbReference type="Proteomes" id="UP000219111">
    <property type="component" value="Unassembled WGS sequence"/>
</dbReference>
<keyword evidence="10" id="KW-0175">Coiled coil</keyword>
<dbReference type="PRINTS" id="PR01490">
    <property type="entry name" value="RTXTOXIND"/>
</dbReference>
<dbReference type="SUPFAM" id="SSF111369">
    <property type="entry name" value="HlyD-like secretion proteins"/>
    <property type="match status" value="1"/>
</dbReference>
<feature type="domain" description="AprE-like beta-barrel" evidence="11">
    <location>
        <begin position="276"/>
        <end position="368"/>
    </location>
</feature>
<evidence type="ECO:0000256" key="2">
    <source>
        <dbReference type="ARBA" id="ARBA00009477"/>
    </source>
</evidence>
<evidence type="ECO:0000256" key="7">
    <source>
        <dbReference type="ARBA" id="ARBA00022989"/>
    </source>
</evidence>
<gene>
    <name evidence="12" type="ORF">SAMN05877831_101816</name>
</gene>
<dbReference type="GO" id="GO:0005886">
    <property type="term" value="C:plasma membrane"/>
    <property type="evidence" value="ECO:0007669"/>
    <property type="project" value="UniProtKB-SubCell"/>
</dbReference>
<keyword evidence="4 9" id="KW-1003">Cell membrane</keyword>
<proteinExistence type="inferred from homology"/>
<evidence type="ECO:0000313" key="12">
    <source>
        <dbReference type="EMBL" id="SOB95149.1"/>
    </source>
</evidence>
<keyword evidence="5 9" id="KW-0997">Cell inner membrane</keyword>
<keyword evidence="8 9" id="KW-0472">Membrane</keyword>
<feature type="transmembrane region" description="Helical" evidence="9">
    <location>
        <begin position="18"/>
        <end position="36"/>
    </location>
</feature>
<evidence type="ECO:0000256" key="6">
    <source>
        <dbReference type="ARBA" id="ARBA00022692"/>
    </source>
</evidence>
<dbReference type="Pfam" id="PF26002">
    <property type="entry name" value="Beta-barrel_AprE"/>
    <property type="match status" value="1"/>
</dbReference>
<dbReference type="EMBL" id="OBMT01000001">
    <property type="protein sequence ID" value="SOB95149.1"/>
    <property type="molecule type" value="Genomic_DNA"/>
</dbReference>
<evidence type="ECO:0000256" key="1">
    <source>
        <dbReference type="ARBA" id="ARBA00004377"/>
    </source>
</evidence>
<dbReference type="InterPro" id="IPR006144">
    <property type="entry name" value="Secretion_HlyD_CS"/>
</dbReference>
<evidence type="ECO:0000256" key="9">
    <source>
        <dbReference type="RuleBase" id="RU365093"/>
    </source>
</evidence>
<evidence type="ECO:0000256" key="10">
    <source>
        <dbReference type="SAM" id="Coils"/>
    </source>
</evidence>
<evidence type="ECO:0000256" key="4">
    <source>
        <dbReference type="ARBA" id="ARBA00022475"/>
    </source>
</evidence>
<evidence type="ECO:0000256" key="8">
    <source>
        <dbReference type="ARBA" id="ARBA00023136"/>
    </source>
</evidence>